<accession>A0ABN3JMS1</accession>
<name>A0ABN3JMS1_9ACTN</name>
<dbReference type="PANTHER" id="PTHR33495:SF2">
    <property type="entry name" value="ANTI-SIGMA FACTOR ANTAGONIST TM_1081-RELATED"/>
    <property type="match status" value="1"/>
</dbReference>
<dbReference type="Gene3D" id="3.30.750.24">
    <property type="entry name" value="STAS domain"/>
    <property type="match status" value="1"/>
</dbReference>
<keyword evidence="3" id="KW-1185">Reference proteome</keyword>
<dbReference type="CDD" id="cd07043">
    <property type="entry name" value="STAS_anti-anti-sigma_factors"/>
    <property type="match status" value="1"/>
</dbReference>
<sequence>MTAVDGLHTVVFSANGRTIVSVSGEVDFTTVPRLRRALDAALAGGHGAIDVDFGAVPFCDCSGVNALLRAWHQAHDAGIPLRVTGVDAPVVVRLFQVLGVERLLGLRPAP</sequence>
<reference evidence="2 3" key="1">
    <citation type="journal article" date="2019" name="Int. J. Syst. Evol. Microbiol.">
        <title>The Global Catalogue of Microorganisms (GCM) 10K type strain sequencing project: providing services to taxonomists for standard genome sequencing and annotation.</title>
        <authorList>
            <consortium name="The Broad Institute Genomics Platform"/>
            <consortium name="The Broad Institute Genome Sequencing Center for Infectious Disease"/>
            <person name="Wu L."/>
            <person name="Ma J."/>
        </authorList>
    </citation>
    <scope>NUCLEOTIDE SEQUENCE [LARGE SCALE GENOMIC DNA]</scope>
    <source>
        <strain evidence="2 3">JCM 6305</strain>
    </source>
</reference>
<dbReference type="InterPro" id="IPR058548">
    <property type="entry name" value="MlaB-like_STAS"/>
</dbReference>
<feature type="domain" description="STAS" evidence="1">
    <location>
        <begin position="7"/>
        <end position="110"/>
    </location>
</feature>
<dbReference type="Proteomes" id="UP001501638">
    <property type="component" value="Unassembled WGS sequence"/>
</dbReference>
<evidence type="ECO:0000313" key="3">
    <source>
        <dbReference type="Proteomes" id="UP001501638"/>
    </source>
</evidence>
<proteinExistence type="predicted"/>
<dbReference type="SUPFAM" id="SSF52091">
    <property type="entry name" value="SpoIIaa-like"/>
    <property type="match status" value="1"/>
</dbReference>
<dbReference type="PANTHER" id="PTHR33495">
    <property type="entry name" value="ANTI-SIGMA FACTOR ANTAGONIST TM_1081-RELATED-RELATED"/>
    <property type="match status" value="1"/>
</dbReference>
<dbReference type="EMBL" id="BAAASZ010000017">
    <property type="protein sequence ID" value="GAA2435074.1"/>
    <property type="molecule type" value="Genomic_DNA"/>
</dbReference>
<evidence type="ECO:0000313" key="2">
    <source>
        <dbReference type="EMBL" id="GAA2435074.1"/>
    </source>
</evidence>
<comment type="caution">
    <text evidence="2">The sequence shown here is derived from an EMBL/GenBank/DDBJ whole genome shotgun (WGS) entry which is preliminary data.</text>
</comment>
<gene>
    <name evidence="2" type="ORF">GCM10010405_17680</name>
</gene>
<evidence type="ECO:0000259" key="1">
    <source>
        <dbReference type="PROSITE" id="PS50801"/>
    </source>
</evidence>
<dbReference type="PROSITE" id="PS50801">
    <property type="entry name" value="STAS"/>
    <property type="match status" value="1"/>
</dbReference>
<dbReference type="InterPro" id="IPR036513">
    <property type="entry name" value="STAS_dom_sf"/>
</dbReference>
<protein>
    <recommendedName>
        <fullName evidence="1">STAS domain-containing protein</fullName>
    </recommendedName>
</protein>
<dbReference type="InterPro" id="IPR002645">
    <property type="entry name" value="STAS_dom"/>
</dbReference>
<organism evidence="2 3">
    <name type="scientific">Streptomyces macrosporus</name>
    <dbReference type="NCBI Taxonomy" id="44032"/>
    <lineage>
        <taxon>Bacteria</taxon>
        <taxon>Bacillati</taxon>
        <taxon>Actinomycetota</taxon>
        <taxon>Actinomycetes</taxon>
        <taxon>Kitasatosporales</taxon>
        <taxon>Streptomycetaceae</taxon>
        <taxon>Streptomyces</taxon>
    </lineage>
</organism>
<dbReference type="RefSeq" id="WP_344321572.1">
    <property type="nucleotide sequence ID" value="NZ_BAAASZ010000017.1"/>
</dbReference>
<dbReference type="Pfam" id="PF13466">
    <property type="entry name" value="STAS_2"/>
    <property type="match status" value="1"/>
</dbReference>